<feature type="compositionally biased region" description="Pro residues" evidence="1">
    <location>
        <begin position="214"/>
        <end position="230"/>
    </location>
</feature>
<feature type="compositionally biased region" description="Basic and acidic residues" evidence="1">
    <location>
        <begin position="162"/>
        <end position="174"/>
    </location>
</feature>
<keyword evidence="5" id="KW-1185">Reference proteome</keyword>
<feature type="chain" id="PRO_5014095018" description="Proline-rich protein" evidence="2">
    <location>
        <begin position="26"/>
        <end position="341"/>
    </location>
</feature>
<dbReference type="OrthoDB" id="683185at2759"/>
<reference evidence="3" key="2">
    <citation type="submission" date="2017-06" db="EMBL/GenBank/DDBJ databases">
        <title>WGS assembly of Brachypodium distachyon.</title>
        <authorList>
            <consortium name="The International Brachypodium Initiative"/>
            <person name="Lucas S."/>
            <person name="Harmon-Smith M."/>
            <person name="Lail K."/>
            <person name="Tice H."/>
            <person name="Grimwood J."/>
            <person name="Bruce D."/>
            <person name="Barry K."/>
            <person name="Shu S."/>
            <person name="Lindquist E."/>
            <person name="Wang M."/>
            <person name="Pitluck S."/>
            <person name="Vogel J.P."/>
            <person name="Garvin D.F."/>
            <person name="Mockler T.C."/>
            <person name="Schmutz J."/>
            <person name="Rokhsar D."/>
            <person name="Bevan M.W."/>
        </authorList>
    </citation>
    <scope>NUCLEOTIDE SEQUENCE</scope>
    <source>
        <strain evidence="3">Bd21</strain>
    </source>
</reference>
<evidence type="ECO:0000313" key="3">
    <source>
        <dbReference type="EMBL" id="KQJ96100.1"/>
    </source>
</evidence>
<proteinExistence type="predicted"/>
<sequence length="341" mass="37056">MVVPRRGFLLGVCAVLIMAIANAEAAASVVVGLAKCADCTRKNMKAEQAFKGLHVAIKCKNSKGEYESKAVGHLDGTGAFSVPLAADLHGADCLAQLHSAANNAPCPGQEPSKIVPLSEDTFGVVGGKTQYPSAECASATLCEPIKKYIIDHFHKKPVPPKPEPKSEPKPHPQPDYHSAPTPTYGGGHLMPFKKHIIDHFHKKPVPPKPEPRPEPNPQPQPDYHPAPPTPTYGGEHLMPFKKHIIDHFHKKPVPPNPEPKPEPKPQPQPDYHPAPPTPSYGGGHPMSFKKHIIDHFHKKPVPSKPEPKPEPKPDYHPAPPTPTPTYGGEHPTPIYHPPAQH</sequence>
<feature type="compositionally biased region" description="Basic and acidic residues" evidence="1">
    <location>
        <begin position="305"/>
        <end position="315"/>
    </location>
</feature>
<dbReference type="eggNOG" id="ENOG502QTFH">
    <property type="taxonomic scope" value="Eukaryota"/>
</dbReference>
<dbReference type="HOGENOM" id="CLU_042219_0_0_1"/>
<feature type="region of interest" description="Disordered" evidence="1">
    <location>
        <begin position="154"/>
        <end position="236"/>
    </location>
</feature>
<dbReference type="Gramene" id="KQJ96100">
    <property type="protein sequence ID" value="KQJ96100"/>
    <property type="gene ID" value="BRADI_3g20970v3"/>
</dbReference>
<feature type="compositionally biased region" description="Pro residues" evidence="1">
    <location>
        <begin position="253"/>
        <end position="278"/>
    </location>
</feature>
<dbReference type="EMBL" id="CM000882">
    <property type="protein sequence ID" value="KQJ96100.1"/>
    <property type="molecule type" value="Genomic_DNA"/>
</dbReference>
<dbReference type="AlphaFoldDB" id="I1I2X3"/>
<dbReference type="PANTHER" id="PTHR33935:SF22">
    <property type="entry name" value="OS10G0149400 PROTEIN"/>
    <property type="match status" value="1"/>
</dbReference>
<feature type="compositionally biased region" description="Low complexity" evidence="1">
    <location>
        <begin position="324"/>
        <end position="333"/>
    </location>
</feature>
<dbReference type="PANTHER" id="PTHR33935">
    <property type="entry name" value="OS10G0148100 PROTEIN"/>
    <property type="match status" value="1"/>
</dbReference>
<evidence type="ECO:0000256" key="2">
    <source>
        <dbReference type="SAM" id="SignalP"/>
    </source>
</evidence>
<feature type="signal peptide" evidence="2">
    <location>
        <begin position="1"/>
        <end position="25"/>
    </location>
</feature>
<accession>I1I2X3</accession>
<reference evidence="3 4" key="1">
    <citation type="journal article" date="2010" name="Nature">
        <title>Genome sequencing and analysis of the model grass Brachypodium distachyon.</title>
        <authorList>
            <consortium name="International Brachypodium Initiative"/>
        </authorList>
    </citation>
    <scope>NUCLEOTIDE SEQUENCE [LARGE SCALE GENOMIC DNA]</scope>
    <source>
        <strain evidence="3 4">Bd21</strain>
    </source>
</reference>
<evidence type="ECO:0000313" key="5">
    <source>
        <dbReference type="Proteomes" id="UP000008810"/>
    </source>
</evidence>
<dbReference type="STRING" id="15368.I1I2X3"/>
<name>I1I2X3_BRADI</name>
<organism evidence="4">
    <name type="scientific">Brachypodium distachyon</name>
    <name type="common">Purple false brome</name>
    <name type="synonym">Trachynia distachya</name>
    <dbReference type="NCBI Taxonomy" id="15368"/>
    <lineage>
        <taxon>Eukaryota</taxon>
        <taxon>Viridiplantae</taxon>
        <taxon>Streptophyta</taxon>
        <taxon>Embryophyta</taxon>
        <taxon>Tracheophyta</taxon>
        <taxon>Spermatophyta</taxon>
        <taxon>Magnoliopsida</taxon>
        <taxon>Liliopsida</taxon>
        <taxon>Poales</taxon>
        <taxon>Poaceae</taxon>
        <taxon>BOP clade</taxon>
        <taxon>Pooideae</taxon>
        <taxon>Stipodae</taxon>
        <taxon>Brachypodieae</taxon>
        <taxon>Brachypodium</taxon>
    </lineage>
</organism>
<gene>
    <name evidence="3" type="ORF">BRADI_3g20970v3</name>
</gene>
<dbReference type="Proteomes" id="UP000008810">
    <property type="component" value="Chromosome 3"/>
</dbReference>
<dbReference type="EnsemblPlants" id="KQJ96100">
    <property type="protein sequence ID" value="KQJ96100"/>
    <property type="gene ID" value="BRADI_3g20970v3"/>
</dbReference>
<keyword evidence="2" id="KW-0732">Signal</keyword>
<evidence type="ECO:0000256" key="1">
    <source>
        <dbReference type="SAM" id="MobiDB-lite"/>
    </source>
</evidence>
<feature type="region of interest" description="Disordered" evidence="1">
    <location>
        <begin position="248"/>
        <end position="341"/>
    </location>
</feature>
<feature type="compositionally biased region" description="Basic residues" evidence="1">
    <location>
        <begin position="287"/>
        <end position="301"/>
    </location>
</feature>
<reference evidence="4" key="3">
    <citation type="submission" date="2018-08" db="UniProtKB">
        <authorList>
            <consortium name="EnsemblPlants"/>
        </authorList>
    </citation>
    <scope>IDENTIFICATION</scope>
    <source>
        <strain evidence="4">cv. Bd21</strain>
    </source>
</reference>
<evidence type="ECO:0008006" key="6">
    <source>
        <dbReference type="Google" id="ProtNLM"/>
    </source>
</evidence>
<evidence type="ECO:0000313" key="4">
    <source>
        <dbReference type="EnsemblPlants" id="KQJ96100"/>
    </source>
</evidence>
<dbReference type="Pfam" id="PF01190">
    <property type="entry name" value="Pollen_Ole_e_1"/>
    <property type="match status" value="1"/>
</dbReference>
<protein>
    <recommendedName>
        <fullName evidence="6">Proline-rich protein</fullName>
    </recommendedName>
</protein>
<feature type="compositionally biased region" description="Basic residues" evidence="1">
    <location>
        <begin position="191"/>
        <end position="205"/>
    </location>
</feature>
<dbReference type="InParanoid" id="I1I2X3"/>